<dbReference type="STRING" id="106634.TVD_00970"/>
<evidence type="ECO:0000256" key="1">
    <source>
        <dbReference type="ARBA" id="ARBA00001946"/>
    </source>
</evidence>
<dbReference type="SUPFAM" id="SSF55781">
    <property type="entry name" value="GAF domain-like"/>
    <property type="match status" value="1"/>
</dbReference>
<gene>
    <name evidence="5" type="ORF">TVD_00970</name>
</gene>
<dbReference type="PANTHER" id="PTHR45138:SF9">
    <property type="entry name" value="DIGUANYLATE CYCLASE DGCM-RELATED"/>
    <property type="match status" value="1"/>
</dbReference>
<sequence>MNRDGNAHNLRLVSAKGKTTGDAGTPFDALAFVQALSSSLELGTVLARLQEHLHAQVHHSGWFFILQESDETWSGGDEDRHRIEYGMSFNNETMGSLILMRGRRFSDDEQQLIEALLGLAAPALANALRFQRLNESLETDELTGLGNRRAFEKQGAQWLADCRRQDRPMSVLAIDLDHFKQINDEYGHSVGDDILRLVAQTLRSTTRESDLCVRMGGEEFLAVLPGADLSRAMECGERIRLAIAALRACAKATDKSALESDGAVKVTASVGVAGVGRGATLQSAYQAADEALYAAKQAGRNRVLAGN</sequence>
<feature type="domain" description="GGDEF" evidence="4">
    <location>
        <begin position="167"/>
        <end position="307"/>
    </location>
</feature>
<protein>
    <recommendedName>
        <fullName evidence="2">diguanylate cyclase</fullName>
        <ecNumber evidence="2">2.7.7.65</ecNumber>
    </recommendedName>
</protein>
<dbReference type="RefSeq" id="WP_019563394.1">
    <property type="nucleotide sequence ID" value="NZ_CP011367.1"/>
</dbReference>
<dbReference type="AlphaFoldDB" id="A0A0G3FYE5"/>
<dbReference type="GO" id="GO:0005886">
    <property type="term" value="C:plasma membrane"/>
    <property type="evidence" value="ECO:0007669"/>
    <property type="project" value="TreeGrafter"/>
</dbReference>
<dbReference type="SUPFAM" id="SSF55073">
    <property type="entry name" value="Nucleotide cyclase"/>
    <property type="match status" value="1"/>
</dbReference>
<dbReference type="Proteomes" id="UP000064201">
    <property type="component" value="Chromosome"/>
</dbReference>
<dbReference type="InterPro" id="IPR043128">
    <property type="entry name" value="Rev_trsase/Diguanyl_cyclase"/>
</dbReference>
<dbReference type="OrthoDB" id="9812260at2"/>
<evidence type="ECO:0000256" key="3">
    <source>
        <dbReference type="ARBA" id="ARBA00034247"/>
    </source>
</evidence>
<comment type="catalytic activity">
    <reaction evidence="3">
        <text>2 GTP = 3',3'-c-di-GMP + 2 diphosphate</text>
        <dbReference type="Rhea" id="RHEA:24898"/>
        <dbReference type="ChEBI" id="CHEBI:33019"/>
        <dbReference type="ChEBI" id="CHEBI:37565"/>
        <dbReference type="ChEBI" id="CHEBI:58805"/>
        <dbReference type="EC" id="2.7.7.65"/>
    </reaction>
</comment>
<evidence type="ECO:0000259" key="4">
    <source>
        <dbReference type="PROSITE" id="PS50887"/>
    </source>
</evidence>
<dbReference type="GO" id="GO:0052621">
    <property type="term" value="F:diguanylate cyclase activity"/>
    <property type="evidence" value="ECO:0007669"/>
    <property type="project" value="UniProtKB-EC"/>
</dbReference>
<dbReference type="InterPro" id="IPR050469">
    <property type="entry name" value="Diguanylate_Cyclase"/>
</dbReference>
<name>A0A0G3FYE5_9GAMM</name>
<accession>A0A0G3FYE5</accession>
<dbReference type="EC" id="2.7.7.65" evidence="2"/>
<organism evidence="5 6">
    <name type="scientific">Thioalkalivibrio versutus</name>
    <dbReference type="NCBI Taxonomy" id="106634"/>
    <lineage>
        <taxon>Bacteria</taxon>
        <taxon>Pseudomonadati</taxon>
        <taxon>Pseudomonadota</taxon>
        <taxon>Gammaproteobacteria</taxon>
        <taxon>Chromatiales</taxon>
        <taxon>Ectothiorhodospiraceae</taxon>
        <taxon>Thioalkalivibrio</taxon>
    </lineage>
</organism>
<dbReference type="EMBL" id="CP011367">
    <property type="protein sequence ID" value="AKJ94025.1"/>
    <property type="molecule type" value="Genomic_DNA"/>
</dbReference>
<dbReference type="FunFam" id="3.30.70.270:FF:000001">
    <property type="entry name" value="Diguanylate cyclase domain protein"/>
    <property type="match status" value="1"/>
</dbReference>
<proteinExistence type="predicted"/>
<keyword evidence="6" id="KW-1185">Reference proteome</keyword>
<dbReference type="SMART" id="SM00267">
    <property type="entry name" value="GGDEF"/>
    <property type="match status" value="1"/>
</dbReference>
<dbReference type="CDD" id="cd01949">
    <property type="entry name" value="GGDEF"/>
    <property type="match status" value="1"/>
</dbReference>
<reference evidence="5 6" key="1">
    <citation type="submission" date="2015-04" db="EMBL/GenBank/DDBJ databases">
        <title>Complete Sequence for the Genome of the Thioalkalivibrio versutus D301.</title>
        <authorList>
            <person name="Mu T."/>
            <person name="Zhou J."/>
            <person name="Xu X."/>
        </authorList>
    </citation>
    <scope>NUCLEOTIDE SEQUENCE [LARGE SCALE GENOMIC DNA]</scope>
    <source>
        <strain evidence="5 6">D301</strain>
    </source>
</reference>
<dbReference type="GO" id="GO:0043709">
    <property type="term" value="P:cell adhesion involved in single-species biofilm formation"/>
    <property type="evidence" value="ECO:0007669"/>
    <property type="project" value="TreeGrafter"/>
</dbReference>
<dbReference type="Gene3D" id="3.30.70.270">
    <property type="match status" value="1"/>
</dbReference>
<evidence type="ECO:0000313" key="6">
    <source>
        <dbReference type="Proteomes" id="UP000064201"/>
    </source>
</evidence>
<evidence type="ECO:0000256" key="2">
    <source>
        <dbReference type="ARBA" id="ARBA00012528"/>
    </source>
</evidence>
<dbReference type="InterPro" id="IPR029787">
    <property type="entry name" value="Nucleotide_cyclase"/>
</dbReference>
<dbReference type="InterPro" id="IPR000160">
    <property type="entry name" value="GGDEF_dom"/>
</dbReference>
<dbReference type="PANTHER" id="PTHR45138">
    <property type="entry name" value="REGULATORY COMPONENTS OF SENSORY TRANSDUCTION SYSTEM"/>
    <property type="match status" value="1"/>
</dbReference>
<dbReference type="Pfam" id="PF00990">
    <property type="entry name" value="GGDEF"/>
    <property type="match status" value="1"/>
</dbReference>
<dbReference type="KEGG" id="tvr:TVD_00970"/>
<dbReference type="PROSITE" id="PS50887">
    <property type="entry name" value="GGDEF"/>
    <property type="match status" value="1"/>
</dbReference>
<dbReference type="PATRIC" id="fig|106634.4.peg.198"/>
<dbReference type="NCBIfam" id="TIGR00254">
    <property type="entry name" value="GGDEF"/>
    <property type="match status" value="1"/>
</dbReference>
<comment type="cofactor">
    <cofactor evidence="1">
        <name>Mg(2+)</name>
        <dbReference type="ChEBI" id="CHEBI:18420"/>
    </cofactor>
</comment>
<dbReference type="GO" id="GO:1902201">
    <property type="term" value="P:negative regulation of bacterial-type flagellum-dependent cell motility"/>
    <property type="evidence" value="ECO:0007669"/>
    <property type="project" value="TreeGrafter"/>
</dbReference>
<evidence type="ECO:0000313" key="5">
    <source>
        <dbReference type="EMBL" id="AKJ94025.1"/>
    </source>
</evidence>